<dbReference type="Proteomes" id="UP000032431">
    <property type="component" value="Chromosome I"/>
</dbReference>
<name>A0A078KQC1_9FIRM</name>
<sequence length="37" mass="4090">MRYIVKPINAIFEGYCLGGCGTQCQGKCTTLCAYKVR</sequence>
<dbReference type="HOGENOM" id="CLU_3342236_0_0_9"/>
<dbReference type="InterPro" id="IPR027601">
    <property type="entry name" value="Clo7Bot_mod_Cys"/>
</dbReference>
<dbReference type="STRING" id="29343.CCDG5_0171"/>
<evidence type="ECO:0000313" key="2">
    <source>
        <dbReference type="Proteomes" id="UP000032431"/>
    </source>
</evidence>
<gene>
    <name evidence="1" type="ORF">CCDG5_0171</name>
</gene>
<dbReference type="AlphaFoldDB" id="A0A078KQC1"/>
<evidence type="ECO:0000313" key="1">
    <source>
        <dbReference type="EMBL" id="CDZ23314.1"/>
    </source>
</evidence>
<evidence type="ECO:0008006" key="3">
    <source>
        <dbReference type="Google" id="ProtNLM"/>
    </source>
</evidence>
<protein>
    <recommendedName>
        <fullName evidence="3">Cys-rich peptide, Clo7bot family</fullName>
    </recommendedName>
</protein>
<accession>A0A078KQC1</accession>
<reference evidence="2" key="1">
    <citation type="submission" date="2014-07" db="EMBL/GenBank/DDBJ databases">
        <authorList>
            <person name="Wibberg D."/>
        </authorList>
    </citation>
    <scope>NUCLEOTIDE SEQUENCE [LARGE SCALE GENOMIC DNA]</scope>
    <source>
        <strain evidence="2">DG5</strain>
    </source>
</reference>
<organism evidence="1 2">
    <name type="scientific">[Clostridium] cellulosi</name>
    <dbReference type="NCBI Taxonomy" id="29343"/>
    <lineage>
        <taxon>Bacteria</taxon>
        <taxon>Bacillati</taxon>
        <taxon>Bacillota</taxon>
        <taxon>Clostridia</taxon>
        <taxon>Eubacteriales</taxon>
        <taxon>Oscillospiraceae</taxon>
        <taxon>Oscillospiraceae incertae sedis</taxon>
    </lineage>
</organism>
<dbReference type="NCBIfam" id="TIGR04333">
    <property type="entry name" value="Clo7Bot_mod_Cys"/>
    <property type="match status" value="1"/>
</dbReference>
<keyword evidence="2" id="KW-1185">Reference proteome</keyword>
<proteinExistence type="predicted"/>
<dbReference type="KEGG" id="ccel:CCDG5_0171"/>
<dbReference type="PATRIC" id="fig|29343.3.peg.173"/>
<dbReference type="EMBL" id="LM995447">
    <property type="protein sequence ID" value="CDZ23314.1"/>
    <property type="molecule type" value="Genomic_DNA"/>
</dbReference>